<dbReference type="SMART" id="SM00421">
    <property type="entry name" value="HTH_LUXR"/>
    <property type="match status" value="1"/>
</dbReference>
<dbReference type="Gene3D" id="3.40.50.2300">
    <property type="match status" value="1"/>
</dbReference>
<dbReference type="SUPFAM" id="SSF46894">
    <property type="entry name" value="C-terminal effector domain of the bipartite response regulators"/>
    <property type="match status" value="1"/>
</dbReference>
<proteinExistence type="predicted"/>
<evidence type="ECO:0000313" key="6">
    <source>
        <dbReference type="EMBL" id="SDV13421.1"/>
    </source>
</evidence>
<dbReference type="GO" id="GO:0000160">
    <property type="term" value="P:phosphorelay signal transduction system"/>
    <property type="evidence" value="ECO:0007669"/>
    <property type="project" value="InterPro"/>
</dbReference>
<keyword evidence="7" id="KW-1185">Reference proteome</keyword>
<dbReference type="PANTHER" id="PTHR43214">
    <property type="entry name" value="TWO-COMPONENT RESPONSE REGULATOR"/>
    <property type="match status" value="1"/>
</dbReference>
<dbReference type="PRINTS" id="PR00038">
    <property type="entry name" value="HTHLUXR"/>
</dbReference>
<dbReference type="PANTHER" id="PTHR43214:SF17">
    <property type="entry name" value="TRANSCRIPTIONAL REGULATORY PROTEIN RCSB"/>
    <property type="match status" value="1"/>
</dbReference>
<evidence type="ECO:0000259" key="4">
    <source>
        <dbReference type="PROSITE" id="PS50043"/>
    </source>
</evidence>
<dbReference type="AlphaFoldDB" id="A0AAE8HF75"/>
<sequence length="229" mass="24550">MAAGVFCAESSGHHLWVFMLRVIIADDHPIVRIGQRVVIEANGRCKVVGEADGPDQLLRVLATTPCDVLVTDFAMPGGQQADGYGLLSLLHRQYPTLPVILVTMFANIATLRASFAHGARAIVAKSASAKELPLAIKTVSAGQTFVSECLRAQLVEAGPGDQSRQPQLSEKEREVVRMLASGMTVSQIAARVNRSVSTISKQKSTAMNRLCISTDVDLFAYARSCGMVP</sequence>
<evidence type="ECO:0000313" key="7">
    <source>
        <dbReference type="Proteomes" id="UP000182085"/>
    </source>
</evidence>
<evidence type="ECO:0000259" key="5">
    <source>
        <dbReference type="PROSITE" id="PS50110"/>
    </source>
</evidence>
<accession>A0AAE8HF75</accession>
<dbReference type="SUPFAM" id="SSF52172">
    <property type="entry name" value="CheY-like"/>
    <property type="match status" value="1"/>
</dbReference>
<dbReference type="Gene3D" id="1.10.10.10">
    <property type="entry name" value="Winged helix-like DNA-binding domain superfamily/Winged helix DNA-binding domain"/>
    <property type="match status" value="1"/>
</dbReference>
<keyword evidence="2" id="KW-0238">DNA-binding</keyword>
<dbReference type="CDD" id="cd17535">
    <property type="entry name" value="REC_NarL-like"/>
    <property type="match status" value="1"/>
</dbReference>
<dbReference type="GO" id="GO:0006355">
    <property type="term" value="P:regulation of DNA-templated transcription"/>
    <property type="evidence" value="ECO:0007669"/>
    <property type="project" value="InterPro"/>
</dbReference>
<dbReference type="InterPro" id="IPR016032">
    <property type="entry name" value="Sig_transdc_resp-reg_C-effctor"/>
</dbReference>
<dbReference type="InterPro" id="IPR001789">
    <property type="entry name" value="Sig_transdc_resp-reg_receiver"/>
</dbReference>
<dbReference type="InterPro" id="IPR000792">
    <property type="entry name" value="Tscrpt_reg_LuxR_C"/>
</dbReference>
<feature type="domain" description="HTH luxR-type" evidence="4">
    <location>
        <begin position="161"/>
        <end position="226"/>
    </location>
</feature>
<dbReference type="EMBL" id="LT629801">
    <property type="protein sequence ID" value="SDV13421.1"/>
    <property type="molecule type" value="Genomic_DNA"/>
</dbReference>
<dbReference type="InterPro" id="IPR039420">
    <property type="entry name" value="WalR-like"/>
</dbReference>
<organism evidence="6 7">
    <name type="scientific">Pseudomonas rhodesiae</name>
    <dbReference type="NCBI Taxonomy" id="76760"/>
    <lineage>
        <taxon>Bacteria</taxon>
        <taxon>Pseudomonadati</taxon>
        <taxon>Pseudomonadota</taxon>
        <taxon>Gammaproteobacteria</taxon>
        <taxon>Pseudomonadales</taxon>
        <taxon>Pseudomonadaceae</taxon>
        <taxon>Pseudomonas</taxon>
    </lineage>
</organism>
<feature type="domain" description="Response regulatory" evidence="5">
    <location>
        <begin position="21"/>
        <end position="140"/>
    </location>
</feature>
<dbReference type="PROSITE" id="PS50110">
    <property type="entry name" value="RESPONSE_REGULATORY"/>
    <property type="match status" value="1"/>
</dbReference>
<keyword evidence="1 3" id="KW-0597">Phosphoprotein</keyword>
<dbReference type="SMART" id="SM00448">
    <property type="entry name" value="REC"/>
    <property type="match status" value="1"/>
</dbReference>
<dbReference type="Pfam" id="PF00196">
    <property type="entry name" value="GerE"/>
    <property type="match status" value="1"/>
</dbReference>
<gene>
    <name evidence="6" type="ORF">SAMN04490209_3941</name>
</gene>
<dbReference type="GO" id="GO:0003677">
    <property type="term" value="F:DNA binding"/>
    <property type="evidence" value="ECO:0007669"/>
    <property type="project" value="UniProtKB-KW"/>
</dbReference>
<dbReference type="InterPro" id="IPR036388">
    <property type="entry name" value="WH-like_DNA-bd_sf"/>
</dbReference>
<dbReference type="PROSITE" id="PS50043">
    <property type="entry name" value="HTH_LUXR_2"/>
    <property type="match status" value="1"/>
</dbReference>
<evidence type="ECO:0000256" key="1">
    <source>
        <dbReference type="ARBA" id="ARBA00022553"/>
    </source>
</evidence>
<evidence type="ECO:0000256" key="3">
    <source>
        <dbReference type="PROSITE-ProRule" id="PRU00169"/>
    </source>
</evidence>
<dbReference type="Proteomes" id="UP000182085">
    <property type="component" value="Chromosome I"/>
</dbReference>
<protein>
    <submittedName>
        <fullName evidence="6">Two component transcriptional regulator, LuxR family</fullName>
    </submittedName>
</protein>
<dbReference type="InterPro" id="IPR058245">
    <property type="entry name" value="NreC/VraR/RcsB-like_REC"/>
</dbReference>
<feature type="modified residue" description="4-aspartylphosphate" evidence="3">
    <location>
        <position position="72"/>
    </location>
</feature>
<dbReference type="InterPro" id="IPR011006">
    <property type="entry name" value="CheY-like_superfamily"/>
</dbReference>
<dbReference type="Pfam" id="PF00072">
    <property type="entry name" value="Response_reg"/>
    <property type="match status" value="1"/>
</dbReference>
<evidence type="ECO:0000256" key="2">
    <source>
        <dbReference type="ARBA" id="ARBA00023125"/>
    </source>
</evidence>
<dbReference type="CDD" id="cd06170">
    <property type="entry name" value="LuxR_C_like"/>
    <property type="match status" value="1"/>
</dbReference>
<reference evidence="6 7" key="1">
    <citation type="submission" date="2016-10" db="EMBL/GenBank/DDBJ databases">
        <authorList>
            <person name="Varghese N."/>
            <person name="Submissions S."/>
        </authorList>
    </citation>
    <scope>NUCLEOTIDE SEQUENCE [LARGE SCALE GENOMIC DNA]</scope>
    <source>
        <strain evidence="6 7">BS2777</strain>
    </source>
</reference>
<name>A0AAE8HF75_9PSED</name>